<proteinExistence type="predicted"/>
<sequence length="360" mass="38725">MASSPPASDDDRYQDDLWKQPTHARILVSDAEAGIVIGRGGSSIAAVQSNSGANVQLSRRGQLLPGTDSRVLLVSGLFHQVMDAAELILQKIIFQGDQVIDDRAAVVLVVPEACCGALIGKGGTVIRSLAIASKAGILVSPHDICYGLQERLVTITGHLDNQLQAIFLILSELLEDDRYSCSYTGVPFPYPASSVGCEDHGRDEHVEIYHSRPSTPKRSPDKNDDARESLTIAIADEHIGAVIGRGGRKIKEIIKATGAWIRTSAKGEFVAGTSDRELVISGTQEELDAAETMIMHVVSAARRRQSGRAEGPPTTPQEVEAPQQLEPPVEPDTMPQQLEAPVEPDTTPQQLEQSTTSDMQ</sequence>
<reference evidence="1" key="2">
    <citation type="submission" date="2025-09" db="UniProtKB">
        <authorList>
            <consortium name="EnsemblPlants"/>
        </authorList>
    </citation>
    <scope>IDENTIFICATION</scope>
</reference>
<reference evidence="1" key="1">
    <citation type="submission" date="2021-05" db="EMBL/GenBank/DDBJ databases">
        <authorList>
            <person name="Scholz U."/>
            <person name="Mascher M."/>
            <person name="Fiebig A."/>
        </authorList>
    </citation>
    <scope>NUCLEOTIDE SEQUENCE [LARGE SCALE GENOMIC DNA]</scope>
</reference>
<evidence type="ECO:0000313" key="2">
    <source>
        <dbReference type="Proteomes" id="UP001732700"/>
    </source>
</evidence>
<organism evidence="1 2">
    <name type="scientific">Avena sativa</name>
    <name type="common">Oat</name>
    <dbReference type="NCBI Taxonomy" id="4498"/>
    <lineage>
        <taxon>Eukaryota</taxon>
        <taxon>Viridiplantae</taxon>
        <taxon>Streptophyta</taxon>
        <taxon>Embryophyta</taxon>
        <taxon>Tracheophyta</taxon>
        <taxon>Spermatophyta</taxon>
        <taxon>Magnoliopsida</taxon>
        <taxon>Liliopsida</taxon>
        <taxon>Poales</taxon>
        <taxon>Poaceae</taxon>
        <taxon>BOP clade</taxon>
        <taxon>Pooideae</taxon>
        <taxon>Poodae</taxon>
        <taxon>Poeae</taxon>
        <taxon>Poeae Chloroplast Group 1 (Aveneae type)</taxon>
        <taxon>Aveninae</taxon>
        <taxon>Avena</taxon>
    </lineage>
</organism>
<name>A0ACD5W6M7_AVESA</name>
<protein>
    <submittedName>
        <fullName evidence="1">Uncharacterized protein</fullName>
    </submittedName>
</protein>
<evidence type="ECO:0000313" key="1">
    <source>
        <dbReference type="EnsemblPlants" id="AVESA.00010b.r2.3DG0566480.1.CDS"/>
    </source>
</evidence>
<keyword evidence="2" id="KW-1185">Reference proteome</keyword>
<dbReference type="Proteomes" id="UP001732700">
    <property type="component" value="Chromosome 3D"/>
</dbReference>
<dbReference type="EnsemblPlants" id="AVESA.00010b.r2.3DG0566480.1">
    <property type="protein sequence ID" value="AVESA.00010b.r2.3DG0566480.1.CDS"/>
    <property type="gene ID" value="AVESA.00010b.r2.3DG0566480"/>
</dbReference>
<accession>A0ACD5W6M7</accession>